<protein>
    <recommendedName>
        <fullName evidence="12">Succinate dehydrogenase [ubiquinone] cytochrome b small subunit</fullName>
    </recommendedName>
</protein>
<keyword evidence="11 12" id="KW-0479">Metal-binding</keyword>
<keyword evidence="3 12" id="KW-0813">Transport</keyword>
<dbReference type="GO" id="GO:0020037">
    <property type="term" value="F:heme binding"/>
    <property type="evidence" value="ECO:0007669"/>
    <property type="project" value="TreeGrafter"/>
</dbReference>
<dbReference type="Pfam" id="PF05328">
    <property type="entry name" value="CybS"/>
    <property type="match status" value="1"/>
</dbReference>
<keyword evidence="12" id="KW-0816">Tricarboxylic acid cycle</keyword>
<evidence type="ECO:0000256" key="6">
    <source>
        <dbReference type="ARBA" id="ARBA00022946"/>
    </source>
</evidence>
<keyword evidence="7 12" id="KW-1133">Transmembrane helix</keyword>
<evidence type="ECO:0000256" key="1">
    <source>
        <dbReference type="ARBA" id="ARBA00004448"/>
    </source>
</evidence>
<evidence type="ECO:0000313" key="14">
    <source>
        <dbReference type="Proteomes" id="UP000653454"/>
    </source>
</evidence>
<keyword evidence="11" id="KW-0408">Iron</keyword>
<evidence type="ECO:0000313" key="13">
    <source>
        <dbReference type="EMBL" id="CAG9128142.1"/>
    </source>
</evidence>
<evidence type="ECO:0000256" key="5">
    <source>
        <dbReference type="ARBA" id="ARBA00022792"/>
    </source>
</evidence>
<dbReference type="GO" id="GO:0005743">
    <property type="term" value="C:mitochondrial inner membrane"/>
    <property type="evidence" value="ECO:0007669"/>
    <property type="project" value="UniProtKB-SubCell"/>
</dbReference>
<accession>A0A8S4FJG0</accession>
<keyword evidence="14" id="KW-1185">Reference proteome</keyword>
<dbReference type="InterPro" id="IPR007992">
    <property type="entry name" value="CybS"/>
</dbReference>
<dbReference type="InterPro" id="IPR034804">
    <property type="entry name" value="SQR/QFR_C/D"/>
</dbReference>
<evidence type="ECO:0000256" key="3">
    <source>
        <dbReference type="ARBA" id="ARBA00022448"/>
    </source>
</evidence>
<keyword evidence="6 12" id="KW-0809">Transit peptide</keyword>
<evidence type="ECO:0000256" key="4">
    <source>
        <dbReference type="ARBA" id="ARBA00022692"/>
    </source>
</evidence>
<evidence type="ECO:0000256" key="12">
    <source>
        <dbReference type="RuleBase" id="RU364031"/>
    </source>
</evidence>
<proteinExistence type="inferred from homology"/>
<keyword evidence="4 12" id="KW-0812">Transmembrane</keyword>
<feature type="transmembrane region" description="Helical" evidence="12">
    <location>
        <begin position="142"/>
        <end position="162"/>
    </location>
</feature>
<organism evidence="13 14">
    <name type="scientific">Plutella xylostella</name>
    <name type="common">Diamondback moth</name>
    <name type="synonym">Plutella maculipennis</name>
    <dbReference type="NCBI Taxonomy" id="51655"/>
    <lineage>
        <taxon>Eukaryota</taxon>
        <taxon>Metazoa</taxon>
        <taxon>Ecdysozoa</taxon>
        <taxon>Arthropoda</taxon>
        <taxon>Hexapoda</taxon>
        <taxon>Insecta</taxon>
        <taxon>Pterygota</taxon>
        <taxon>Neoptera</taxon>
        <taxon>Endopterygota</taxon>
        <taxon>Lepidoptera</taxon>
        <taxon>Glossata</taxon>
        <taxon>Ditrysia</taxon>
        <taxon>Yponomeutoidea</taxon>
        <taxon>Plutellidae</taxon>
        <taxon>Plutella</taxon>
    </lineage>
</organism>
<keyword evidence="8 12" id="KW-0496">Mitochondrion</keyword>
<dbReference type="AlphaFoldDB" id="A0A8S4FJG0"/>
<sequence>MAFSMFLRNSACTNRVFTQQLMRMASQATLTQTPRLLGNSTTLAAPAFKQTTTTPLLDAVRSFRTSAPRLSEKGSDHAKLWVIEKSVTVAMLPLIPLGLAFPSKIIDAIVAVLITAHSFWGLEAIAVDYVRAAIFGPFIPKVAIALVYLISIATLGGLFYIISHDVGLANTFLQLWAVKSQKA</sequence>
<feature type="binding site" description="axial binding residue" evidence="11">
    <location>
        <position position="117"/>
    </location>
    <ligand>
        <name>heme b</name>
        <dbReference type="ChEBI" id="CHEBI:60344"/>
        <note>ligand shared with SDHC</note>
    </ligand>
    <ligandPart>
        <name>Fe</name>
        <dbReference type="ChEBI" id="CHEBI:18248"/>
    </ligandPart>
</feature>
<dbReference type="GO" id="GO:0006121">
    <property type="term" value="P:mitochondrial electron transport, succinate to ubiquinone"/>
    <property type="evidence" value="ECO:0007669"/>
    <property type="project" value="TreeGrafter"/>
</dbReference>
<gene>
    <name evidence="13" type="ORF">PLXY2_LOCUS9155</name>
</gene>
<evidence type="ECO:0000256" key="8">
    <source>
        <dbReference type="ARBA" id="ARBA00023128"/>
    </source>
</evidence>
<keyword evidence="5 12" id="KW-0999">Mitochondrion inner membrane</keyword>
<comment type="similarity">
    <text evidence="2 12">Belongs to the CybS family.</text>
</comment>
<dbReference type="GO" id="GO:0046872">
    <property type="term" value="F:metal ion binding"/>
    <property type="evidence" value="ECO:0007669"/>
    <property type="project" value="UniProtKB-KW"/>
</dbReference>
<reference evidence="13" key="1">
    <citation type="submission" date="2020-11" db="EMBL/GenBank/DDBJ databases">
        <authorList>
            <person name="Whiteford S."/>
        </authorList>
    </citation>
    <scope>NUCLEOTIDE SEQUENCE</scope>
</reference>
<dbReference type="GO" id="GO:0006099">
    <property type="term" value="P:tricarboxylic acid cycle"/>
    <property type="evidence" value="ECO:0007669"/>
    <property type="project" value="UniProtKB-KW"/>
</dbReference>
<evidence type="ECO:0000256" key="11">
    <source>
        <dbReference type="PIRSR" id="PIRSR607992-2"/>
    </source>
</evidence>
<comment type="caution">
    <text evidence="12">Lacks conserved residue(s) required for the propagation of feature annotation.</text>
</comment>
<keyword evidence="12" id="KW-0249">Electron transport</keyword>
<keyword evidence="12" id="KW-0349">Heme</keyword>
<evidence type="ECO:0000256" key="7">
    <source>
        <dbReference type="ARBA" id="ARBA00022989"/>
    </source>
</evidence>
<comment type="caution">
    <text evidence="13">The sequence shown here is derived from an EMBL/GenBank/DDBJ whole genome shotgun (WGS) entry which is preliminary data.</text>
</comment>
<evidence type="ECO:0000256" key="10">
    <source>
        <dbReference type="PIRSR" id="PIRSR607992-1"/>
    </source>
</evidence>
<comment type="function">
    <text evidence="12">Membrane-anchoring subunit of succinate dehydrogenase (SDH) that is involved in complex II of the mitochondrial electron transport chain and is responsible for transferring electrons from succinate to ubiquinone (coenzyme Q).</text>
</comment>
<evidence type="ECO:0000256" key="9">
    <source>
        <dbReference type="ARBA" id="ARBA00023136"/>
    </source>
</evidence>
<dbReference type="Gene3D" id="1.20.1300.10">
    <property type="entry name" value="Fumarate reductase/succinate dehydrogenase, transmembrane subunit"/>
    <property type="match status" value="1"/>
</dbReference>
<dbReference type="PANTHER" id="PTHR13337:SF2">
    <property type="entry name" value="SUCCINATE DEHYDROGENASE [UBIQUINONE] CYTOCHROME B SMALL SUBUNIT, MITOCHONDRIAL"/>
    <property type="match status" value="1"/>
</dbReference>
<dbReference type="Proteomes" id="UP000653454">
    <property type="component" value="Unassembled WGS sequence"/>
</dbReference>
<feature type="transmembrane region" description="Helical" evidence="12">
    <location>
        <begin position="108"/>
        <end position="130"/>
    </location>
</feature>
<keyword evidence="9 12" id="KW-0472">Membrane</keyword>
<dbReference type="EMBL" id="CAJHNJ030000035">
    <property type="protein sequence ID" value="CAG9128142.1"/>
    <property type="molecule type" value="Genomic_DNA"/>
</dbReference>
<name>A0A8S4FJG0_PLUXY</name>
<feature type="binding site" evidence="10">
    <location>
        <position position="129"/>
    </location>
    <ligand>
        <name>a ubiquinone</name>
        <dbReference type="ChEBI" id="CHEBI:16389"/>
        <note>ligand shared with IP/SDHB</note>
    </ligand>
</feature>
<dbReference type="GO" id="GO:0048039">
    <property type="term" value="F:ubiquinone binding"/>
    <property type="evidence" value="ECO:0007669"/>
    <property type="project" value="TreeGrafter"/>
</dbReference>
<comment type="subcellular location">
    <subcellularLocation>
        <location evidence="1 12">Mitochondrion inner membrane</location>
        <topology evidence="1 12">Multi-pass membrane protein</topology>
    </subcellularLocation>
</comment>
<evidence type="ECO:0000256" key="2">
    <source>
        <dbReference type="ARBA" id="ARBA00007294"/>
    </source>
</evidence>
<dbReference type="PANTHER" id="PTHR13337">
    <property type="entry name" value="SUCCINATE DEHYDROGENASE"/>
    <property type="match status" value="1"/>
</dbReference>